<keyword evidence="1" id="KW-0472">Membrane</keyword>
<dbReference type="RefSeq" id="WP_345677551.1">
    <property type="nucleotide sequence ID" value="NZ_BAABHS010000016.1"/>
</dbReference>
<keyword evidence="3" id="KW-1185">Reference proteome</keyword>
<keyword evidence="1" id="KW-0812">Transmembrane</keyword>
<keyword evidence="1" id="KW-1133">Transmembrane helix</keyword>
<proteinExistence type="predicted"/>
<sequence length="73" mass="8051">MAEAVYVGLTLWALGTPYGYMSVPRASLPRWPLRVLLARWAIRRPRVAWRDAAVVAPVGTVVAVTFLSGRWAG</sequence>
<protein>
    <submittedName>
        <fullName evidence="2">Uncharacterized protein</fullName>
    </submittedName>
</protein>
<name>A0ABP9HMW9_9ACTN</name>
<dbReference type="Proteomes" id="UP001500466">
    <property type="component" value="Unassembled WGS sequence"/>
</dbReference>
<dbReference type="EMBL" id="BAABHS010000016">
    <property type="protein sequence ID" value="GAA4974557.1"/>
    <property type="molecule type" value="Genomic_DNA"/>
</dbReference>
<comment type="caution">
    <text evidence="2">The sequence shown here is derived from an EMBL/GenBank/DDBJ whole genome shotgun (WGS) entry which is preliminary data.</text>
</comment>
<evidence type="ECO:0000256" key="1">
    <source>
        <dbReference type="SAM" id="Phobius"/>
    </source>
</evidence>
<evidence type="ECO:0000313" key="2">
    <source>
        <dbReference type="EMBL" id="GAA4974557.1"/>
    </source>
</evidence>
<feature type="transmembrane region" description="Helical" evidence="1">
    <location>
        <begin position="47"/>
        <end position="67"/>
    </location>
</feature>
<gene>
    <name evidence="2" type="ORF">GCM10023205_46540</name>
</gene>
<reference evidence="3" key="1">
    <citation type="journal article" date="2019" name="Int. J. Syst. Evol. Microbiol.">
        <title>The Global Catalogue of Microorganisms (GCM) 10K type strain sequencing project: providing services to taxonomists for standard genome sequencing and annotation.</title>
        <authorList>
            <consortium name="The Broad Institute Genomics Platform"/>
            <consortium name="The Broad Institute Genome Sequencing Center for Infectious Disease"/>
            <person name="Wu L."/>
            <person name="Ma J."/>
        </authorList>
    </citation>
    <scope>NUCLEOTIDE SEQUENCE [LARGE SCALE GENOMIC DNA]</scope>
    <source>
        <strain evidence="3">JCM 17986</strain>
    </source>
</reference>
<feature type="transmembrane region" description="Helical" evidence="1">
    <location>
        <begin position="6"/>
        <end position="26"/>
    </location>
</feature>
<evidence type="ECO:0000313" key="3">
    <source>
        <dbReference type="Proteomes" id="UP001500466"/>
    </source>
</evidence>
<accession>A0ABP9HMW9</accession>
<organism evidence="2 3">
    <name type="scientific">Yinghuangia aomiensis</name>
    <dbReference type="NCBI Taxonomy" id="676205"/>
    <lineage>
        <taxon>Bacteria</taxon>
        <taxon>Bacillati</taxon>
        <taxon>Actinomycetota</taxon>
        <taxon>Actinomycetes</taxon>
        <taxon>Kitasatosporales</taxon>
        <taxon>Streptomycetaceae</taxon>
        <taxon>Yinghuangia</taxon>
    </lineage>
</organism>